<evidence type="ECO:0000313" key="1">
    <source>
        <dbReference type="EMBL" id="MBB5774880.1"/>
    </source>
</evidence>
<evidence type="ECO:0000313" key="2">
    <source>
        <dbReference type="Proteomes" id="UP000579153"/>
    </source>
</evidence>
<dbReference type="AlphaFoldDB" id="A0A7W9L8U1"/>
<gene>
    <name evidence="1" type="ORF">HD596_001636</name>
</gene>
<sequence length="30" mass="3003">MAWIGGVAGVLAFAALLAMRDTALTAPARS</sequence>
<protein>
    <submittedName>
        <fullName evidence="1">Uncharacterized protein</fullName>
    </submittedName>
</protein>
<reference evidence="1 2" key="1">
    <citation type="submission" date="2020-08" db="EMBL/GenBank/DDBJ databases">
        <title>Sequencing the genomes of 1000 actinobacteria strains.</title>
        <authorList>
            <person name="Klenk H.-P."/>
        </authorList>
    </citation>
    <scope>NUCLEOTIDE SEQUENCE [LARGE SCALE GENOMIC DNA]</scope>
    <source>
        <strain evidence="1 2">DSM 45507</strain>
    </source>
</reference>
<keyword evidence="2" id="KW-1185">Reference proteome</keyword>
<dbReference type="EMBL" id="JACHMB010000001">
    <property type="protein sequence ID" value="MBB5774880.1"/>
    <property type="molecule type" value="Genomic_DNA"/>
</dbReference>
<proteinExistence type="predicted"/>
<dbReference type="Proteomes" id="UP000579153">
    <property type="component" value="Unassembled WGS sequence"/>
</dbReference>
<accession>A0A7W9L8U1</accession>
<name>A0A7W9L8U1_9ACTN</name>
<comment type="caution">
    <text evidence="1">The sequence shown here is derived from an EMBL/GenBank/DDBJ whole genome shotgun (WGS) entry which is preliminary data.</text>
</comment>
<organism evidence="1 2">
    <name type="scientific">Nonomuraea jabiensis</name>
    <dbReference type="NCBI Taxonomy" id="882448"/>
    <lineage>
        <taxon>Bacteria</taxon>
        <taxon>Bacillati</taxon>
        <taxon>Actinomycetota</taxon>
        <taxon>Actinomycetes</taxon>
        <taxon>Streptosporangiales</taxon>
        <taxon>Streptosporangiaceae</taxon>
        <taxon>Nonomuraea</taxon>
    </lineage>
</organism>